<dbReference type="OrthoDB" id="7042322at2759"/>
<keyword evidence="1" id="KW-1133">Transmembrane helix</keyword>
<dbReference type="RefSeq" id="XP_011299653.1">
    <property type="nucleotide sequence ID" value="XM_011301351.1"/>
</dbReference>
<evidence type="ECO:0000256" key="1">
    <source>
        <dbReference type="SAM" id="Phobius"/>
    </source>
</evidence>
<dbReference type="Proteomes" id="UP000694866">
    <property type="component" value="Unplaced"/>
</dbReference>
<proteinExistence type="predicted"/>
<sequence>MEQFIFIDKETGESLFSSVDDDDTDLINKKIISSTNDAETGEPEVDVGGTSTKRRVPFQIPRKIKEELSSKENAKNKKQGLADPLPEGTSFAQTNPVFLFLPAIFYCRWFALGLTVFEVLFHRWTHYKNKSLRDSDVEFRSPFYGITSEFCALCQYETRMDKVGKMQQIRMHKFLKQCHYMKRAVT</sequence>
<dbReference type="GeneID" id="105264469"/>
<keyword evidence="1" id="KW-0472">Membrane</keyword>
<dbReference type="KEGG" id="fas:105264469"/>
<accession>A0A9R1SYW6</accession>
<protein>
    <submittedName>
        <fullName evidence="3">Uncharacterized protein</fullName>
    </submittedName>
</protein>
<keyword evidence="1" id="KW-0812">Transmembrane</keyword>
<feature type="transmembrane region" description="Helical" evidence="1">
    <location>
        <begin position="97"/>
        <end position="121"/>
    </location>
</feature>
<evidence type="ECO:0000313" key="3">
    <source>
        <dbReference type="RefSeq" id="XP_011299653.1"/>
    </source>
</evidence>
<reference evidence="3" key="1">
    <citation type="submission" date="2025-08" db="UniProtKB">
        <authorList>
            <consortium name="RefSeq"/>
        </authorList>
    </citation>
    <scope>IDENTIFICATION</scope>
    <source>
        <strain evidence="3">USDA-PBARC FA_bdor</strain>
        <tissue evidence="3">Whole organism</tissue>
    </source>
</reference>
<keyword evidence="2" id="KW-1185">Reference proteome</keyword>
<organism evidence="2 3">
    <name type="scientific">Fopius arisanus</name>
    <dbReference type="NCBI Taxonomy" id="64838"/>
    <lineage>
        <taxon>Eukaryota</taxon>
        <taxon>Metazoa</taxon>
        <taxon>Ecdysozoa</taxon>
        <taxon>Arthropoda</taxon>
        <taxon>Hexapoda</taxon>
        <taxon>Insecta</taxon>
        <taxon>Pterygota</taxon>
        <taxon>Neoptera</taxon>
        <taxon>Endopterygota</taxon>
        <taxon>Hymenoptera</taxon>
        <taxon>Apocrita</taxon>
        <taxon>Ichneumonoidea</taxon>
        <taxon>Braconidae</taxon>
        <taxon>Opiinae</taxon>
        <taxon>Fopius</taxon>
    </lineage>
</organism>
<gene>
    <name evidence="3" type="primary">LOC105264469</name>
</gene>
<dbReference type="AlphaFoldDB" id="A0A9R1SYW6"/>
<evidence type="ECO:0000313" key="2">
    <source>
        <dbReference type="Proteomes" id="UP000694866"/>
    </source>
</evidence>
<name>A0A9R1SYW6_9HYME</name>